<dbReference type="InterPro" id="IPR006202">
    <property type="entry name" value="Neur_chan_lig-bd"/>
</dbReference>
<accession>A0AAJ7L6A4</accession>
<feature type="transmembrane region" description="Helical" evidence="11">
    <location>
        <begin position="251"/>
        <end position="271"/>
    </location>
</feature>
<dbReference type="InterPro" id="IPR036719">
    <property type="entry name" value="Neuro-gated_channel_TM_sf"/>
</dbReference>
<dbReference type="PRINTS" id="PR00253">
    <property type="entry name" value="GABAARECEPTR"/>
</dbReference>
<keyword evidence="3 11" id="KW-0813">Transport</keyword>
<dbReference type="Pfam" id="PF02931">
    <property type="entry name" value="Neur_chan_LBD"/>
    <property type="match status" value="1"/>
</dbReference>
<evidence type="ECO:0000313" key="13">
    <source>
        <dbReference type="Proteomes" id="UP000694867"/>
    </source>
</evidence>
<comment type="subcellular location">
    <subcellularLocation>
        <location evidence="2">Cell membrane</location>
    </subcellularLocation>
    <subcellularLocation>
        <location evidence="1">Membrane</location>
        <topology evidence="1">Multi-pass membrane protein</topology>
    </subcellularLocation>
</comment>
<dbReference type="SUPFAM" id="SSF90112">
    <property type="entry name" value="Neurotransmitter-gated ion-channel transmembrane pore"/>
    <property type="match status" value="1"/>
</dbReference>
<feature type="chain" id="PRO_5042314359" evidence="11">
    <location>
        <begin position="19"/>
        <end position="361"/>
    </location>
</feature>
<sequence>MKALLAFEVFLCLTLCSARTARDQQQAPSGYDKYERPAASIEVGVGISVRNLEYVSTVDRKYKCQLLVRTTWIDERLAHTSKEEYLSYPVDQVWIPDVIFENELNPSQLRGALRDDSKIRVGRSGMVHLNQRVSAEFACPMDLQNFPYDIQKCPLIITSWTASLPQLQLMWNPQPVVVYKHAFSVSDFALRSFETENCTSTTPIGVYSCLQVNLTLKRMITPYVIRLYAPMIVCVVVASLSFWIQCSPVRIVVLMIDLLGAAAIEQVAAHTSTFGDYTTYIDIFSGVSIAFVLLSLLEFVVVQSIFKRELMSEKLHSMMNDIRSNGLDITCRIIMPLLYAFFVTAYFAVAFFLLDDEYPPS</sequence>
<dbReference type="Proteomes" id="UP000694867">
    <property type="component" value="Unplaced"/>
</dbReference>
<dbReference type="SUPFAM" id="SSF63712">
    <property type="entry name" value="Nicotinic receptor ligand binding domain-like"/>
    <property type="match status" value="1"/>
</dbReference>
<dbReference type="Gene3D" id="2.70.170.10">
    <property type="entry name" value="Neurotransmitter-gated ion-channel ligand-binding domain"/>
    <property type="match status" value="1"/>
</dbReference>
<dbReference type="RefSeq" id="XP_018495742.1">
    <property type="nucleotide sequence ID" value="XM_018640226.1"/>
</dbReference>
<evidence type="ECO:0000256" key="6">
    <source>
        <dbReference type="ARBA" id="ARBA00022729"/>
    </source>
</evidence>
<keyword evidence="4" id="KW-1003">Cell membrane</keyword>
<dbReference type="InterPro" id="IPR038050">
    <property type="entry name" value="Neuro_actylchol_rec"/>
</dbReference>
<keyword evidence="13" id="KW-1185">Reference proteome</keyword>
<evidence type="ECO:0000256" key="3">
    <source>
        <dbReference type="ARBA" id="ARBA00022448"/>
    </source>
</evidence>
<dbReference type="GO" id="GO:0004888">
    <property type="term" value="F:transmembrane signaling receptor activity"/>
    <property type="evidence" value="ECO:0007669"/>
    <property type="project" value="InterPro"/>
</dbReference>
<evidence type="ECO:0000259" key="12">
    <source>
        <dbReference type="Pfam" id="PF02931"/>
    </source>
</evidence>
<feature type="transmembrane region" description="Helical" evidence="11">
    <location>
        <begin position="283"/>
        <end position="306"/>
    </location>
</feature>
<comment type="similarity">
    <text evidence="11">Belongs to the ligand-gated ion channel (TC 1.A.9) family.</text>
</comment>
<dbReference type="PANTHER" id="PTHR18945">
    <property type="entry name" value="NEUROTRANSMITTER GATED ION CHANNEL"/>
    <property type="match status" value="1"/>
</dbReference>
<keyword evidence="10 11" id="KW-0407">Ion channel</keyword>
<dbReference type="GO" id="GO:0005230">
    <property type="term" value="F:extracellular ligand-gated monoatomic ion channel activity"/>
    <property type="evidence" value="ECO:0007669"/>
    <property type="project" value="InterPro"/>
</dbReference>
<evidence type="ECO:0000256" key="4">
    <source>
        <dbReference type="ARBA" id="ARBA00022475"/>
    </source>
</evidence>
<organism evidence="13 14">
    <name type="scientific">Galendromus occidentalis</name>
    <name type="common">western predatory mite</name>
    <dbReference type="NCBI Taxonomy" id="34638"/>
    <lineage>
        <taxon>Eukaryota</taxon>
        <taxon>Metazoa</taxon>
        <taxon>Ecdysozoa</taxon>
        <taxon>Arthropoda</taxon>
        <taxon>Chelicerata</taxon>
        <taxon>Arachnida</taxon>
        <taxon>Acari</taxon>
        <taxon>Parasitiformes</taxon>
        <taxon>Mesostigmata</taxon>
        <taxon>Gamasina</taxon>
        <taxon>Phytoseioidea</taxon>
        <taxon>Phytoseiidae</taxon>
        <taxon>Typhlodrominae</taxon>
        <taxon>Galendromus</taxon>
    </lineage>
</organism>
<dbReference type="InterPro" id="IPR006201">
    <property type="entry name" value="Neur_channel"/>
</dbReference>
<dbReference type="GO" id="GO:0005886">
    <property type="term" value="C:plasma membrane"/>
    <property type="evidence" value="ECO:0007669"/>
    <property type="project" value="UniProtKB-SubCell"/>
</dbReference>
<protein>
    <submittedName>
        <fullName evidence="14">Glutamate-gated chloride channel</fullName>
    </submittedName>
</protein>
<feature type="transmembrane region" description="Helical" evidence="11">
    <location>
        <begin position="223"/>
        <end position="244"/>
    </location>
</feature>
<evidence type="ECO:0000256" key="7">
    <source>
        <dbReference type="ARBA" id="ARBA00022989"/>
    </source>
</evidence>
<keyword evidence="9 11" id="KW-0472">Membrane</keyword>
<feature type="signal peptide" evidence="11">
    <location>
        <begin position="1"/>
        <end position="18"/>
    </location>
</feature>
<evidence type="ECO:0000256" key="8">
    <source>
        <dbReference type="ARBA" id="ARBA00023065"/>
    </source>
</evidence>
<evidence type="ECO:0000256" key="5">
    <source>
        <dbReference type="ARBA" id="ARBA00022692"/>
    </source>
</evidence>
<keyword evidence="8 11" id="KW-0406">Ion transport</keyword>
<evidence type="ECO:0000313" key="14">
    <source>
        <dbReference type="RefSeq" id="XP_018495742.1"/>
    </source>
</evidence>
<name>A0AAJ7L6A4_9ACAR</name>
<feature type="domain" description="Neurotransmitter-gated ion-channel ligand-binding" evidence="12">
    <location>
        <begin position="29"/>
        <end position="218"/>
    </location>
</feature>
<dbReference type="InterPro" id="IPR018000">
    <property type="entry name" value="Neurotransmitter_ion_chnl_CS"/>
</dbReference>
<gene>
    <name evidence="14" type="primary">LOC100903469</name>
</gene>
<dbReference type="PRINTS" id="PR00252">
    <property type="entry name" value="NRIONCHANNEL"/>
</dbReference>
<dbReference type="InterPro" id="IPR006028">
    <property type="entry name" value="GABAA/Glycine_rcpt"/>
</dbReference>
<evidence type="ECO:0000256" key="9">
    <source>
        <dbReference type="ARBA" id="ARBA00023136"/>
    </source>
</evidence>
<keyword evidence="7 11" id="KW-1133">Transmembrane helix</keyword>
<evidence type="ECO:0000256" key="10">
    <source>
        <dbReference type="ARBA" id="ARBA00023303"/>
    </source>
</evidence>
<evidence type="ECO:0000256" key="2">
    <source>
        <dbReference type="ARBA" id="ARBA00004236"/>
    </source>
</evidence>
<reference evidence="14" key="1">
    <citation type="submission" date="2025-08" db="UniProtKB">
        <authorList>
            <consortium name="RefSeq"/>
        </authorList>
    </citation>
    <scope>IDENTIFICATION</scope>
</reference>
<dbReference type="GeneID" id="100903469"/>
<keyword evidence="6 11" id="KW-0732">Signal</keyword>
<evidence type="ECO:0000256" key="1">
    <source>
        <dbReference type="ARBA" id="ARBA00004141"/>
    </source>
</evidence>
<keyword evidence="5 11" id="KW-0812">Transmembrane</keyword>
<evidence type="ECO:0000256" key="11">
    <source>
        <dbReference type="RuleBase" id="RU000687"/>
    </source>
</evidence>
<feature type="transmembrane region" description="Helical" evidence="11">
    <location>
        <begin position="327"/>
        <end position="354"/>
    </location>
</feature>
<dbReference type="InterPro" id="IPR036734">
    <property type="entry name" value="Neur_chan_lig-bd_sf"/>
</dbReference>
<proteinExistence type="inferred from homology"/>
<dbReference type="KEGG" id="goe:100903469"/>
<dbReference type="AlphaFoldDB" id="A0AAJ7L6A4"/>
<dbReference type="Gene3D" id="1.20.58.390">
    <property type="entry name" value="Neurotransmitter-gated ion-channel transmembrane domain"/>
    <property type="match status" value="1"/>
</dbReference>
<dbReference type="PROSITE" id="PS00236">
    <property type="entry name" value="NEUROTR_ION_CHANNEL"/>
    <property type="match status" value="1"/>
</dbReference>